<evidence type="ECO:0000256" key="1">
    <source>
        <dbReference type="PROSITE-ProRule" id="PRU01094"/>
    </source>
</evidence>
<dbReference type="Pfam" id="PF07766">
    <property type="entry name" value="LETM1_RBD"/>
    <property type="match status" value="1"/>
</dbReference>
<proteinExistence type="predicted"/>
<feature type="domain" description="Letm1 RBD" evidence="2">
    <location>
        <begin position="158"/>
        <end position="364"/>
    </location>
</feature>
<evidence type="ECO:0000313" key="3">
    <source>
        <dbReference type="EMBL" id="TPX41423.1"/>
    </source>
</evidence>
<dbReference type="AlphaFoldDB" id="A0A507CQL0"/>
<evidence type="ECO:0000259" key="2">
    <source>
        <dbReference type="PROSITE" id="PS51758"/>
    </source>
</evidence>
<reference evidence="5 6" key="1">
    <citation type="journal article" date="2019" name="Sci. Rep.">
        <title>Comparative genomics of chytrid fungi reveal insights into the obligate biotrophic and pathogenic lifestyle of Synchytrium endobioticum.</title>
        <authorList>
            <person name="van de Vossenberg B.T.L.H."/>
            <person name="Warris S."/>
            <person name="Nguyen H.D.T."/>
            <person name="van Gent-Pelzer M.P.E."/>
            <person name="Joly D.L."/>
            <person name="van de Geest H.C."/>
            <person name="Bonants P.J.M."/>
            <person name="Smith D.S."/>
            <person name="Levesque C.A."/>
            <person name="van der Lee T.A.J."/>
        </authorList>
    </citation>
    <scope>NUCLEOTIDE SEQUENCE [LARGE SCALE GENOMIC DNA]</scope>
    <source>
        <strain evidence="4 6">LEV6574</strain>
        <strain evidence="3 5">MB42</strain>
    </source>
</reference>
<dbReference type="STRING" id="286115.A0A507CQL0"/>
<dbReference type="PROSITE" id="PS51758">
    <property type="entry name" value="LETM1_RBD"/>
    <property type="match status" value="1"/>
</dbReference>
<protein>
    <recommendedName>
        <fullName evidence="2">Letm1 RBD domain-containing protein</fullName>
    </recommendedName>
</protein>
<evidence type="ECO:0000313" key="6">
    <source>
        <dbReference type="Proteomes" id="UP000320475"/>
    </source>
</evidence>
<dbReference type="InterPro" id="IPR033122">
    <property type="entry name" value="LETM1-like_RBD"/>
</dbReference>
<comment type="caution">
    <text evidence="3">The sequence shown here is derived from an EMBL/GenBank/DDBJ whole genome shotgun (WGS) entry which is preliminary data.</text>
</comment>
<gene>
    <name evidence="4" type="ORF">SeLEV6574_g02873</name>
    <name evidence="3" type="ORF">SeMB42_g05583</name>
</gene>
<dbReference type="GO" id="GO:0043022">
    <property type="term" value="F:ribosome binding"/>
    <property type="evidence" value="ECO:0007669"/>
    <property type="project" value="InterPro"/>
</dbReference>
<keyword evidence="1" id="KW-0496">Mitochondrion</keyword>
<dbReference type="EMBL" id="QEAN01000272">
    <property type="protein sequence ID" value="TPX41423.1"/>
    <property type="molecule type" value="Genomic_DNA"/>
</dbReference>
<keyword evidence="5" id="KW-1185">Reference proteome</keyword>
<accession>A0A507CQL0</accession>
<dbReference type="OrthoDB" id="73691at2759"/>
<dbReference type="Proteomes" id="UP000320475">
    <property type="component" value="Unassembled WGS sequence"/>
</dbReference>
<dbReference type="VEuPathDB" id="FungiDB:SeMB42_g05583"/>
<dbReference type="Proteomes" id="UP000317494">
    <property type="component" value="Unassembled WGS sequence"/>
</dbReference>
<evidence type="ECO:0000313" key="5">
    <source>
        <dbReference type="Proteomes" id="UP000317494"/>
    </source>
</evidence>
<evidence type="ECO:0000313" key="4">
    <source>
        <dbReference type="EMBL" id="TPX47020.1"/>
    </source>
</evidence>
<name>A0A507CQL0_9FUNG</name>
<sequence>MRPLATIPAQAKRHAPKLIYHRTAWHSSRTSAKLQMGMRSTATSMSSKHNQATSESLASAALDRHFSRPLNELMEGLAQLVSMTKTACAIYWSHKAVRDRFDVALLQQTKRDLLAILPGLFIFLMPSTRLKVAVIRRASFLYPLVFVTPRLHDLVIQDATKYRQAKSKTVLALLLDMSARSVGSSSGPLSQRLYALTKKALQQYSNSSIVIPYTHLQPLLEHFRTHLSLLKMTESELAVLTKYLNFITRPRIPYRTIDEGIRLFVPLPKLERLIQWADWIVKDDYLIRQVGVKALNDFEVVLALYERGFVHLTEPISTLRNSLNAWLKFTDFALQYLVKRRVGASGKRVTRDEAIDPEDLAVLTAVMLAGQSIVTSNVYTKGGGNEAY</sequence>
<dbReference type="EMBL" id="QEAM01000087">
    <property type="protein sequence ID" value="TPX47020.1"/>
    <property type="molecule type" value="Genomic_DNA"/>
</dbReference>
<organism evidence="3 5">
    <name type="scientific">Synchytrium endobioticum</name>
    <dbReference type="NCBI Taxonomy" id="286115"/>
    <lineage>
        <taxon>Eukaryota</taxon>
        <taxon>Fungi</taxon>
        <taxon>Fungi incertae sedis</taxon>
        <taxon>Chytridiomycota</taxon>
        <taxon>Chytridiomycota incertae sedis</taxon>
        <taxon>Chytridiomycetes</taxon>
        <taxon>Synchytriales</taxon>
        <taxon>Synchytriaceae</taxon>
        <taxon>Synchytrium</taxon>
    </lineage>
</organism>